<dbReference type="Proteomes" id="UP000007266">
    <property type="component" value="Linkage group 9"/>
</dbReference>
<dbReference type="Pfam" id="PF07928">
    <property type="entry name" value="Vps54"/>
    <property type="match status" value="1"/>
</dbReference>
<dbReference type="eggNOG" id="KOG2115">
    <property type="taxonomic scope" value="Eukaryota"/>
</dbReference>
<organism evidence="11 12">
    <name type="scientific">Tribolium castaneum</name>
    <name type="common">Red flour beetle</name>
    <dbReference type="NCBI Taxonomy" id="7070"/>
    <lineage>
        <taxon>Eukaryota</taxon>
        <taxon>Metazoa</taxon>
        <taxon>Ecdysozoa</taxon>
        <taxon>Arthropoda</taxon>
        <taxon>Hexapoda</taxon>
        <taxon>Insecta</taxon>
        <taxon>Pterygota</taxon>
        <taxon>Neoptera</taxon>
        <taxon>Endopterygota</taxon>
        <taxon>Coleoptera</taxon>
        <taxon>Polyphaga</taxon>
        <taxon>Cucujiformia</taxon>
        <taxon>Tenebrionidae</taxon>
        <taxon>Tenebrionidae incertae sedis</taxon>
        <taxon>Tribolium</taxon>
    </lineage>
</organism>
<gene>
    <name evidence="11" type="primary">AUGUSTUS-3.0.2_12073</name>
    <name evidence="11" type="ORF">TcasGA2_TC012073</name>
</gene>
<dbReference type="Gene3D" id="6.10.250.860">
    <property type="match status" value="1"/>
</dbReference>
<evidence type="ECO:0000256" key="5">
    <source>
        <dbReference type="ARBA" id="ARBA00022553"/>
    </source>
</evidence>
<dbReference type="EMBL" id="KQ971371">
    <property type="protein sequence ID" value="EFA09922.2"/>
    <property type="molecule type" value="Genomic_DNA"/>
</dbReference>
<dbReference type="FunCoup" id="D6X241">
    <property type="interactions" value="1226"/>
</dbReference>
<protein>
    <recommendedName>
        <fullName evidence="3">Vacuolar protein sorting-associated protein 54</fullName>
    </recommendedName>
</protein>
<evidence type="ECO:0000313" key="12">
    <source>
        <dbReference type="Proteomes" id="UP000007266"/>
    </source>
</evidence>
<evidence type="ECO:0000256" key="2">
    <source>
        <dbReference type="ARBA" id="ARBA00009150"/>
    </source>
</evidence>
<dbReference type="GO" id="GO:0015031">
    <property type="term" value="P:protein transport"/>
    <property type="evidence" value="ECO:0007669"/>
    <property type="project" value="UniProtKB-KW"/>
</dbReference>
<reference evidence="11 12" key="1">
    <citation type="journal article" date="2008" name="Nature">
        <title>The genome of the model beetle and pest Tribolium castaneum.</title>
        <authorList>
            <consortium name="Tribolium Genome Sequencing Consortium"/>
            <person name="Richards S."/>
            <person name="Gibbs R.A."/>
            <person name="Weinstock G.M."/>
            <person name="Brown S.J."/>
            <person name="Denell R."/>
            <person name="Beeman R.W."/>
            <person name="Gibbs R."/>
            <person name="Beeman R.W."/>
            <person name="Brown S.J."/>
            <person name="Bucher G."/>
            <person name="Friedrich M."/>
            <person name="Grimmelikhuijzen C.J."/>
            <person name="Klingler M."/>
            <person name="Lorenzen M."/>
            <person name="Richards S."/>
            <person name="Roth S."/>
            <person name="Schroder R."/>
            <person name="Tautz D."/>
            <person name="Zdobnov E.M."/>
            <person name="Muzny D."/>
            <person name="Gibbs R.A."/>
            <person name="Weinstock G.M."/>
            <person name="Attaway T."/>
            <person name="Bell S."/>
            <person name="Buhay C.J."/>
            <person name="Chandrabose M.N."/>
            <person name="Chavez D."/>
            <person name="Clerk-Blankenburg K.P."/>
            <person name="Cree A."/>
            <person name="Dao M."/>
            <person name="Davis C."/>
            <person name="Chacko J."/>
            <person name="Dinh H."/>
            <person name="Dugan-Rocha S."/>
            <person name="Fowler G."/>
            <person name="Garner T.T."/>
            <person name="Garnes J."/>
            <person name="Gnirke A."/>
            <person name="Hawes A."/>
            <person name="Hernandez J."/>
            <person name="Hines S."/>
            <person name="Holder M."/>
            <person name="Hume J."/>
            <person name="Jhangiani S.N."/>
            <person name="Joshi V."/>
            <person name="Khan Z.M."/>
            <person name="Jackson L."/>
            <person name="Kovar C."/>
            <person name="Kowis A."/>
            <person name="Lee S."/>
            <person name="Lewis L.R."/>
            <person name="Margolis J."/>
            <person name="Morgan M."/>
            <person name="Nazareth L.V."/>
            <person name="Nguyen N."/>
            <person name="Okwuonu G."/>
            <person name="Parker D."/>
            <person name="Richards S."/>
            <person name="Ruiz S.J."/>
            <person name="Santibanez J."/>
            <person name="Savard J."/>
            <person name="Scherer S.E."/>
            <person name="Schneider B."/>
            <person name="Sodergren E."/>
            <person name="Tautz D."/>
            <person name="Vattahil S."/>
            <person name="Villasana D."/>
            <person name="White C.S."/>
            <person name="Wright R."/>
            <person name="Park Y."/>
            <person name="Beeman R.W."/>
            <person name="Lord J."/>
            <person name="Oppert B."/>
            <person name="Lorenzen M."/>
            <person name="Brown S."/>
            <person name="Wang L."/>
            <person name="Savard J."/>
            <person name="Tautz D."/>
            <person name="Richards S."/>
            <person name="Weinstock G."/>
            <person name="Gibbs R.A."/>
            <person name="Liu Y."/>
            <person name="Worley K."/>
            <person name="Weinstock G."/>
            <person name="Elsik C.G."/>
            <person name="Reese J.T."/>
            <person name="Elhaik E."/>
            <person name="Landan G."/>
            <person name="Graur D."/>
            <person name="Arensburger P."/>
            <person name="Atkinson P."/>
            <person name="Beeman R.W."/>
            <person name="Beidler J."/>
            <person name="Brown S.J."/>
            <person name="Demuth J.P."/>
            <person name="Drury D.W."/>
            <person name="Du Y.Z."/>
            <person name="Fujiwara H."/>
            <person name="Lorenzen M."/>
            <person name="Maselli V."/>
            <person name="Osanai M."/>
            <person name="Park Y."/>
            <person name="Robertson H.M."/>
            <person name="Tu Z."/>
            <person name="Wang J.J."/>
            <person name="Wang S."/>
            <person name="Richards S."/>
            <person name="Song H."/>
            <person name="Zhang L."/>
            <person name="Sodergren E."/>
            <person name="Werner D."/>
            <person name="Stanke M."/>
            <person name="Morgenstern B."/>
            <person name="Solovyev V."/>
            <person name="Kosarev P."/>
            <person name="Brown G."/>
            <person name="Chen H.C."/>
            <person name="Ermolaeva O."/>
            <person name="Hlavina W."/>
            <person name="Kapustin Y."/>
            <person name="Kiryutin B."/>
            <person name="Kitts P."/>
            <person name="Maglott D."/>
            <person name="Pruitt K."/>
            <person name="Sapojnikov V."/>
            <person name="Souvorov A."/>
            <person name="Mackey A.J."/>
            <person name="Waterhouse R.M."/>
            <person name="Wyder S."/>
            <person name="Zdobnov E.M."/>
            <person name="Zdobnov E.M."/>
            <person name="Wyder S."/>
            <person name="Kriventseva E.V."/>
            <person name="Kadowaki T."/>
            <person name="Bork P."/>
            <person name="Aranda M."/>
            <person name="Bao R."/>
            <person name="Beermann A."/>
            <person name="Berns N."/>
            <person name="Bolognesi R."/>
            <person name="Bonneton F."/>
            <person name="Bopp D."/>
            <person name="Brown S.J."/>
            <person name="Bucher G."/>
            <person name="Butts T."/>
            <person name="Chaumot A."/>
            <person name="Denell R.E."/>
            <person name="Ferrier D.E."/>
            <person name="Friedrich M."/>
            <person name="Gordon C.M."/>
            <person name="Jindra M."/>
            <person name="Klingler M."/>
            <person name="Lan Q."/>
            <person name="Lattorff H.M."/>
            <person name="Laudet V."/>
            <person name="von Levetsow C."/>
            <person name="Liu Z."/>
            <person name="Lutz R."/>
            <person name="Lynch J.A."/>
            <person name="da Fonseca R.N."/>
            <person name="Posnien N."/>
            <person name="Reuter R."/>
            <person name="Roth S."/>
            <person name="Savard J."/>
            <person name="Schinko J.B."/>
            <person name="Schmitt C."/>
            <person name="Schoppmeier M."/>
            <person name="Schroder R."/>
            <person name="Shippy T.D."/>
            <person name="Simonnet F."/>
            <person name="Marques-Souza H."/>
            <person name="Tautz D."/>
            <person name="Tomoyasu Y."/>
            <person name="Trauner J."/>
            <person name="Van der Zee M."/>
            <person name="Vervoort M."/>
            <person name="Wittkopp N."/>
            <person name="Wimmer E.A."/>
            <person name="Yang X."/>
            <person name="Jones A.K."/>
            <person name="Sattelle D.B."/>
            <person name="Ebert P.R."/>
            <person name="Nelson D."/>
            <person name="Scott J.G."/>
            <person name="Beeman R.W."/>
            <person name="Muthukrishnan S."/>
            <person name="Kramer K.J."/>
            <person name="Arakane Y."/>
            <person name="Beeman R.W."/>
            <person name="Zhu Q."/>
            <person name="Hogenkamp D."/>
            <person name="Dixit R."/>
            <person name="Oppert B."/>
            <person name="Jiang H."/>
            <person name="Zou Z."/>
            <person name="Marshall J."/>
            <person name="Elpidina E."/>
            <person name="Vinokurov K."/>
            <person name="Oppert C."/>
            <person name="Zou Z."/>
            <person name="Evans J."/>
            <person name="Lu Z."/>
            <person name="Zhao P."/>
            <person name="Sumathipala N."/>
            <person name="Altincicek B."/>
            <person name="Vilcinskas A."/>
            <person name="Williams M."/>
            <person name="Hultmark D."/>
            <person name="Hetru C."/>
            <person name="Jiang H."/>
            <person name="Grimmelikhuijzen C.J."/>
            <person name="Hauser F."/>
            <person name="Cazzamali G."/>
            <person name="Williamson M."/>
            <person name="Park Y."/>
            <person name="Li B."/>
            <person name="Tanaka Y."/>
            <person name="Predel R."/>
            <person name="Neupert S."/>
            <person name="Schachtner J."/>
            <person name="Verleyen P."/>
            <person name="Raible F."/>
            <person name="Bork P."/>
            <person name="Friedrich M."/>
            <person name="Walden K.K."/>
            <person name="Robertson H.M."/>
            <person name="Angeli S."/>
            <person name="Foret S."/>
            <person name="Bucher G."/>
            <person name="Schuetz S."/>
            <person name="Maleszka R."/>
            <person name="Wimmer E.A."/>
            <person name="Beeman R.W."/>
            <person name="Lorenzen M."/>
            <person name="Tomoyasu Y."/>
            <person name="Miller S.C."/>
            <person name="Grossmann D."/>
            <person name="Bucher G."/>
        </authorList>
    </citation>
    <scope>NUCLEOTIDE SEQUENCE [LARGE SCALE GENOMIC DNA]</scope>
    <source>
        <strain evidence="11 12">Georgia GA2</strain>
    </source>
</reference>
<dbReference type="InParanoid" id="D6X241"/>
<feature type="domain" description="Vacuolar protein sorting-associated protein 54 C-terminal" evidence="9">
    <location>
        <begin position="581"/>
        <end position="707"/>
    </location>
</feature>
<proteinExistence type="inferred from homology"/>
<comment type="subcellular location">
    <subcellularLocation>
        <location evidence="1">Golgi apparatus</location>
        <location evidence="1">trans-Golgi network</location>
    </subcellularLocation>
</comment>
<comment type="similarity">
    <text evidence="2">Belongs to the VPS54 family.</text>
</comment>
<keyword evidence="4" id="KW-0813">Transport</keyword>
<dbReference type="AlphaFoldDB" id="D6X241"/>
<evidence type="ECO:0000256" key="7">
    <source>
        <dbReference type="ARBA" id="ARBA00023034"/>
    </source>
</evidence>
<dbReference type="InterPro" id="IPR039745">
    <property type="entry name" value="Vps54"/>
</dbReference>
<name>D6X241_TRICA</name>
<dbReference type="OrthoDB" id="10259024at2759"/>
<dbReference type="OMA" id="QKQAVML"/>
<dbReference type="PANTHER" id="PTHR12965">
    <property type="entry name" value="VACUOLAR PROTEIN SORTING 54"/>
    <property type="match status" value="1"/>
</dbReference>
<evidence type="ECO:0000256" key="4">
    <source>
        <dbReference type="ARBA" id="ARBA00022448"/>
    </source>
</evidence>
<dbReference type="KEGG" id="tca:661815"/>
<dbReference type="InterPro" id="IPR019515">
    <property type="entry name" value="VPS54_N"/>
</dbReference>
<dbReference type="GO" id="GO:0005829">
    <property type="term" value="C:cytosol"/>
    <property type="evidence" value="ECO:0007669"/>
    <property type="project" value="GOC"/>
</dbReference>
<keyword evidence="12" id="KW-1185">Reference proteome</keyword>
<keyword evidence="8" id="KW-0175">Coiled coil</keyword>
<dbReference type="HOGENOM" id="CLU_005185_1_0_1"/>
<evidence type="ECO:0000256" key="3">
    <source>
        <dbReference type="ARBA" id="ARBA00017665"/>
    </source>
</evidence>
<dbReference type="GO" id="GO:0019905">
    <property type="term" value="F:syntaxin binding"/>
    <property type="evidence" value="ECO:0000318"/>
    <property type="project" value="GO_Central"/>
</dbReference>
<evidence type="ECO:0000259" key="10">
    <source>
        <dbReference type="Pfam" id="PF10475"/>
    </source>
</evidence>
<accession>D6X241</accession>
<dbReference type="GO" id="GO:0042147">
    <property type="term" value="P:retrograde transport, endosome to Golgi"/>
    <property type="evidence" value="ECO:0000318"/>
    <property type="project" value="GO_Central"/>
</dbReference>
<reference evidence="11 12" key="2">
    <citation type="journal article" date="2010" name="Nucleic Acids Res.">
        <title>BeetleBase in 2010: revisions to provide comprehensive genomic information for Tribolium castaneum.</title>
        <authorList>
            <person name="Kim H.S."/>
            <person name="Murphy T."/>
            <person name="Xia J."/>
            <person name="Caragea D."/>
            <person name="Park Y."/>
            <person name="Beeman R.W."/>
            <person name="Lorenzen M.D."/>
            <person name="Butcher S."/>
            <person name="Manak J.R."/>
            <person name="Brown S.J."/>
        </authorList>
    </citation>
    <scope>GENOME REANNOTATION</scope>
    <source>
        <strain evidence="11 12">Georgia GA2</strain>
    </source>
</reference>
<dbReference type="InterPro" id="IPR012501">
    <property type="entry name" value="Vps54_C"/>
</dbReference>
<dbReference type="FunFam" id="1.20.1280.130:FF:000001">
    <property type="entry name" value="Vacuolar protein sorting-associated protein 54"/>
    <property type="match status" value="1"/>
</dbReference>
<evidence type="ECO:0000256" key="8">
    <source>
        <dbReference type="ARBA" id="ARBA00023054"/>
    </source>
</evidence>
<sequence length="818" mass="91593">MSDMTPAVEQWSLYSAAQNLPAVLNDPNRGKQSNFFVKTWGDTFVEKTQIEKSPFLPEITYSHFDGYVRKIGKRYKRHIRLSQSKLEANHVKTRTKADLINGEVSVESIPEIFLRQHFPLNDPAVFAQVFHGNDRDQDYVLQEELSHYLDIVEVQIAKQVSQKSGAFFHAMTSHDTIMEQMGVAHTEVQTLRSKVQKVDKTLAKDSLKLVGLARAKANHGKLVDKLKLMATVLQTQPTLQLLLSSSDYVAALELISSTQEVLSKELAGVTSLRHLPSQLKEMSKLIDKMLSTEFERYAAADLHRPLEAEGGVLEQERLVSLVAGLLRQNNLQFLETYKQEAVTAAQTLLKQLLIEQLADVEDDMEMTGSGEVAPSMDAAHWLRVLTLASEALGKLVQRVKSVHSVIKETADTSAGLKSAPSLRDSESFLSLEDHNRVEIKLKDLLISICDYCHERLASLVSTQSDKQTITAVQVTELSTIVDNFTDLCEKVCGRQSAALRAAFKIQAGNYVHKFHSQRKNKLTMLLDAERWKVAEVPQEIQMLVDKLALGNVIKSLPSSPTGENNEKKLQKPAPALKIGSQDYTTVGTVLILIQLVCEYCVCAYNLQLLAPIVGRNLTELLRTFNSRSCQLVLGAGALKTAGLKTITTTNLALTSRSLQMVLWMIPHIRAHFNALTSDPLGGFDAVERDIGHHIQQLETKVLSIMNSLLGDQLNEWDAKPPVPSKAFRNVSRHLTKLHEAVSPVLPEEQVTDIYEIIHKNFKSRLRDQLLKMNIQNNGGPQHGLVTTEIFFYIDTMKTLKVLPDKYLSDKAMDDIWTR</sequence>
<evidence type="ECO:0000259" key="9">
    <source>
        <dbReference type="Pfam" id="PF07928"/>
    </source>
</evidence>
<feature type="domain" description="Vacuolar protein sorting-associated protein 54 N-terminal" evidence="10">
    <location>
        <begin position="143"/>
        <end position="296"/>
    </location>
</feature>
<keyword evidence="6" id="KW-0653">Protein transport</keyword>
<evidence type="ECO:0000256" key="6">
    <source>
        <dbReference type="ARBA" id="ARBA00022927"/>
    </source>
</evidence>
<keyword evidence="5" id="KW-0597">Phosphoprotein</keyword>
<dbReference type="STRING" id="7070.D6X241"/>
<evidence type="ECO:0000256" key="1">
    <source>
        <dbReference type="ARBA" id="ARBA00004601"/>
    </source>
</evidence>
<dbReference type="Pfam" id="PF10475">
    <property type="entry name" value="Vps54_N"/>
    <property type="match status" value="1"/>
</dbReference>
<dbReference type="GO" id="GO:0000938">
    <property type="term" value="C:GARP complex"/>
    <property type="evidence" value="ECO:0000318"/>
    <property type="project" value="GO_Central"/>
</dbReference>
<dbReference type="Gene3D" id="1.20.1280.130">
    <property type="match status" value="1"/>
</dbReference>
<evidence type="ECO:0000313" key="11">
    <source>
        <dbReference type="EMBL" id="EFA09922.2"/>
    </source>
</evidence>
<dbReference type="PANTHER" id="PTHR12965:SF0">
    <property type="entry name" value="VACUOLAR PROTEIN SORTING-ASSOCIATED PROTEIN 54"/>
    <property type="match status" value="1"/>
</dbReference>
<dbReference type="GO" id="GO:0006896">
    <property type="term" value="P:Golgi to vacuole transport"/>
    <property type="evidence" value="ECO:0000318"/>
    <property type="project" value="GO_Central"/>
</dbReference>
<keyword evidence="7" id="KW-0333">Golgi apparatus</keyword>